<gene>
    <name evidence="18" type="primary">TLR8</name>
</gene>
<evidence type="ECO:0000256" key="3">
    <source>
        <dbReference type="ARBA" id="ARBA00022588"/>
    </source>
</evidence>
<dbReference type="PRINTS" id="PR00019">
    <property type="entry name" value="LEURICHRPT"/>
</dbReference>
<dbReference type="GO" id="GO:0005886">
    <property type="term" value="C:plasma membrane"/>
    <property type="evidence" value="ECO:0007669"/>
    <property type="project" value="TreeGrafter"/>
</dbReference>
<proteinExistence type="inferred from homology"/>
<dbReference type="InterPro" id="IPR000157">
    <property type="entry name" value="TIR_dom"/>
</dbReference>
<evidence type="ECO:0000256" key="12">
    <source>
        <dbReference type="ARBA" id="ARBA00023170"/>
    </source>
</evidence>
<dbReference type="Pfam" id="PF01582">
    <property type="entry name" value="TIR"/>
    <property type="match status" value="1"/>
</dbReference>
<keyword evidence="11 16" id="KW-0472">Membrane</keyword>
<dbReference type="GO" id="GO:0005768">
    <property type="term" value="C:endosome"/>
    <property type="evidence" value="ECO:0007669"/>
    <property type="project" value="UniProtKB-SubCell"/>
</dbReference>
<comment type="similarity">
    <text evidence="2">Belongs to the Toll-like receptor family.</text>
</comment>
<evidence type="ECO:0000256" key="16">
    <source>
        <dbReference type="SAM" id="Phobius"/>
    </source>
</evidence>
<evidence type="ECO:0000256" key="14">
    <source>
        <dbReference type="ARBA" id="ARBA00023198"/>
    </source>
</evidence>
<dbReference type="InterPro" id="IPR003591">
    <property type="entry name" value="Leu-rich_rpt_typical-subtyp"/>
</dbReference>
<feature type="domain" description="TIR" evidence="17">
    <location>
        <begin position="891"/>
        <end position="1035"/>
    </location>
</feature>
<sequence length="1054" mass="120884">MTKNKSFKLFQLTDFINFPQITKCWMLLFCLCCRHGVQLAAHKPFWMTRQFPCDVISNNASNTVKFDCKGRHLEKVPKGITTNATDLDLSENVIRSIKADSLSHLLNLAHLNLNWANNTKTDYGCGALKIAENAFKNLTKLKQLRLSGNCLTEIPRNLPHSVERLELNINKVSMDKLNNSFIGLKNMRMLLLSKNCYFRNPCGKSVAINENTFALLKKLKYLDLSYNNLTQVPKGLPQSITILRLDANKIEFISKDDFQGLENVKFLDIQGNCPRCHNARYPCVPCPNGSIDIHPDAFQRLTQLETLNLGGNSLNYLDPSWFQSLTNLTQLFLEFNFLQKAVTGEDTPVKAFSYLHRLEKLDLSFNYALGLYPEKLTLSKDFSQLRSLKTLHLNALVFQSIGPDTLRPLYNLKNLSHLYLSTNFIIHSDPTVFSKLSHLRMIYLGENRLYPTTVESLPTLRDRNNENSEVSMSPFVKLTPKDSVYEVLHRNTKQECANSGRVLILSSNNLFFISPKQFEGYGNISCLNLSRNGFSQALNGTEFKMLPNLTYLDLSFNRVDLAYNNAFKELKKLQVLDLSYNSHYFEAFGVTLNLNFTQNLPVLRVLNMSHNEISTLTTKEMYSKSLAELIFAQNHLGKLWKDRDGSYKKLFTNLSNLTVLDISSNGIAKIPDDVYEYLPHNLTTLRISHNLLSDVNWDKLPFHQLQIMDLSYNSLSTLTTINSNMAQTLTFLDLSHNHIFHADNCFLKSLKSLMTLSLSNNKLTIVNETTFKSGPANLTLFLQGNPFECTCDLLDFVLWIEQSDVKIPRLTTQVTCNTPVNLKGEGLIHFSIHQCVNPSQAFQIYTLTTSIIILFMIVSTVAHLFYWDASYVLHYIKAKLKGYTSFNSPDTIYDVFVTYDTKDPQVSEWVMSNLRVQLEEEGDKYHPLCLEERDWPPGVPLVDNLTQSIQYSRKTLFVLTKGYVKTGAFKLAMYMAHQRLLDENVDVIVLLMLEPVLQHSHFLRLRKRLCESSVVEWPRTAAAEPWFWQNLRSVIRVDNQVMYNKTYSKYFTTK</sequence>
<dbReference type="SMART" id="SM00369">
    <property type="entry name" value="LRR_TYP"/>
    <property type="match status" value="13"/>
</dbReference>
<dbReference type="SMART" id="SM00255">
    <property type="entry name" value="TIR"/>
    <property type="match status" value="1"/>
</dbReference>
<evidence type="ECO:0000256" key="10">
    <source>
        <dbReference type="ARBA" id="ARBA00022989"/>
    </source>
</evidence>
<dbReference type="InterPro" id="IPR032675">
    <property type="entry name" value="LRR_dom_sf"/>
</dbReference>
<dbReference type="Proteomes" id="UP000005207">
    <property type="component" value="Unplaced"/>
</dbReference>
<keyword evidence="14" id="KW-0395">Inflammatory response</keyword>
<evidence type="ECO:0000256" key="1">
    <source>
        <dbReference type="ARBA" id="ARBA00004177"/>
    </source>
</evidence>
<evidence type="ECO:0000256" key="6">
    <source>
        <dbReference type="ARBA" id="ARBA00022729"/>
    </source>
</evidence>
<evidence type="ECO:0000259" key="17">
    <source>
        <dbReference type="PROSITE" id="PS50104"/>
    </source>
</evidence>
<dbReference type="FunFam" id="3.40.50.10140:FF:000003">
    <property type="entry name" value="Toll-like receptor 7"/>
    <property type="match status" value="1"/>
</dbReference>
<dbReference type="GO" id="GO:1902533">
    <property type="term" value="P:positive regulation of intracellular signal transduction"/>
    <property type="evidence" value="ECO:0007669"/>
    <property type="project" value="UniProtKB-ARBA"/>
</dbReference>
<comment type="subcellular location">
    <subcellularLocation>
        <location evidence="15">Endomembrane system</location>
        <topology evidence="15">Single-pass type I membrane protein</topology>
    </subcellularLocation>
    <subcellularLocation>
        <location evidence="1">Endosome</location>
    </subcellularLocation>
</comment>
<dbReference type="Pfam" id="PF00560">
    <property type="entry name" value="LRR_1"/>
    <property type="match status" value="1"/>
</dbReference>
<accession>A0A669EPM3</accession>
<dbReference type="AlphaFoldDB" id="A0A669EPM3"/>
<reference evidence="18" key="2">
    <citation type="submission" date="2025-09" db="UniProtKB">
        <authorList>
            <consortium name="Ensembl"/>
        </authorList>
    </citation>
    <scope>IDENTIFICATION</scope>
</reference>
<evidence type="ECO:0000256" key="8">
    <source>
        <dbReference type="ARBA" id="ARBA00022753"/>
    </source>
</evidence>
<evidence type="ECO:0000256" key="5">
    <source>
        <dbReference type="ARBA" id="ARBA00022692"/>
    </source>
</evidence>
<dbReference type="PANTHER" id="PTHR47410:SF1">
    <property type="entry name" value="TOLL-LIKE RECEPTOR 8"/>
    <property type="match status" value="1"/>
</dbReference>
<dbReference type="Gene3D" id="3.40.50.10140">
    <property type="entry name" value="Toll/interleukin-1 receptor homology (TIR) domain"/>
    <property type="match status" value="1"/>
</dbReference>
<dbReference type="GO" id="GO:0051607">
    <property type="term" value="P:defense response to virus"/>
    <property type="evidence" value="ECO:0007669"/>
    <property type="project" value="TreeGrafter"/>
</dbReference>
<dbReference type="GO" id="GO:0007249">
    <property type="term" value="P:canonical NF-kappaB signal transduction"/>
    <property type="evidence" value="ECO:0007669"/>
    <property type="project" value="TreeGrafter"/>
</dbReference>
<dbReference type="GO" id="GO:0032755">
    <property type="term" value="P:positive regulation of interleukin-6 production"/>
    <property type="evidence" value="ECO:0007669"/>
    <property type="project" value="TreeGrafter"/>
</dbReference>
<keyword evidence="7" id="KW-0677">Repeat</keyword>
<keyword evidence="9" id="KW-0391">Immunity</keyword>
<evidence type="ECO:0000256" key="2">
    <source>
        <dbReference type="ARBA" id="ARBA00009634"/>
    </source>
</evidence>
<keyword evidence="10 16" id="KW-1133">Transmembrane helix</keyword>
<dbReference type="OMA" id="ARNVICM"/>
<dbReference type="Ensembl" id="ENSONIT00000046593.1">
    <property type="protein sequence ID" value="ENSONIP00000074844.1"/>
    <property type="gene ID" value="ENSONIG00000031864.1"/>
</dbReference>
<dbReference type="SUPFAM" id="SSF52200">
    <property type="entry name" value="Toll/Interleukin receptor TIR domain"/>
    <property type="match status" value="1"/>
</dbReference>
<dbReference type="SUPFAM" id="SSF52058">
    <property type="entry name" value="L domain-like"/>
    <property type="match status" value="3"/>
</dbReference>
<dbReference type="GO" id="GO:0045087">
    <property type="term" value="P:innate immune response"/>
    <property type="evidence" value="ECO:0007669"/>
    <property type="project" value="UniProtKB-KW"/>
</dbReference>
<evidence type="ECO:0000256" key="4">
    <source>
        <dbReference type="ARBA" id="ARBA00022614"/>
    </source>
</evidence>
<protein>
    <submittedName>
        <fullName evidence="18">Toll like receptor 8</fullName>
    </submittedName>
</protein>
<keyword evidence="4" id="KW-0433">Leucine-rich repeat</keyword>
<dbReference type="GO" id="GO:0002224">
    <property type="term" value="P:toll-like receptor signaling pathway"/>
    <property type="evidence" value="ECO:0007669"/>
    <property type="project" value="TreeGrafter"/>
</dbReference>
<dbReference type="Pfam" id="PF13855">
    <property type="entry name" value="LRR_8"/>
    <property type="match status" value="4"/>
</dbReference>
<dbReference type="GO" id="GO:0006954">
    <property type="term" value="P:inflammatory response"/>
    <property type="evidence" value="ECO:0007669"/>
    <property type="project" value="UniProtKB-KW"/>
</dbReference>
<feature type="transmembrane region" description="Helical" evidence="16">
    <location>
        <begin position="844"/>
        <end position="867"/>
    </location>
</feature>
<dbReference type="InterPro" id="IPR001611">
    <property type="entry name" value="Leu-rich_rpt"/>
</dbReference>
<dbReference type="SMART" id="SM00082">
    <property type="entry name" value="LRRCT"/>
    <property type="match status" value="1"/>
</dbReference>
<dbReference type="InterPro" id="IPR035897">
    <property type="entry name" value="Toll_tir_struct_dom_sf"/>
</dbReference>
<name>A0A669EPM3_ORENI</name>
<evidence type="ECO:0000256" key="7">
    <source>
        <dbReference type="ARBA" id="ARBA00022737"/>
    </source>
</evidence>
<keyword evidence="19" id="KW-1185">Reference proteome</keyword>
<dbReference type="PROSITE" id="PS50104">
    <property type="entry name" value="TIR"/>
    <property type="match status" value="1"/>
</dbReference>
<keyword evidence="3" id="KW-0399">Innate immunity</keyword>
<organism evidence="18 19">
    <name type="scientific">Oreochromis niloticus</name>
    <name type="common">Nile tilapia</name>
    <name type="synonym">Tilapia nilotica</name>
    <dbReference type="NCBI Taxonomy" id="8128"/>
    <lineage>
        <taxon>Eukaryota</taxon>
        <taxon>Metazoa</taxon>
        <taxon>Chordata</taxon>
        <taxon>Craniata</taxon>
        <taxon>Vertebrata</taxon>
        <taxon>Euteleostomi</taxon>
        <taxon>Actinopterygii</taxon>
        <taxon>Neopterygii</taxon>
        <taxon>Teleostei</taxon>
        <taxon>Neoteleostei</taxon>
        <taxon>Acanthomorphata</taxon>
        <taxon>Ovalentaria</taxon>
        <taxon>Cichlomorphae</taxon>
        <taxon>Cichliformes</taxon>
        <taxon>Cichlidae</taxon>
        <taxon>African cichlids</taxon>
        <taxon>Pseudocrenilabrinae</taxon>
        <taxon>Oreochromini</taxon>
        <taxon>Oreochromis</taxon>
    </lineage>
</organism>
<keyword evidence="13" id="KW-0325">Glycoprotein</keyword>
<reference evidence="18" key="1">
    <citation type="submission" date="2025-08" db="UniProtKB">
        <authorList>
            <consortium name="Ensembl"/>
        </authorList>
    </citation>
    <scope>IDENTIFICATION</scope>
</reference>
<dbReference type="PROSITE" id="PS51450">
    <property type="entry name" value="LRR"/>
    <property type="match status" value="3"/>
</dbReference>
<keyword evidence="8" id="KW-0967">Endosome</keyword>
<evidence type="ECO:0000256" key="15">
    <source>
        <dbReference type="ARBA" id="ARBA00046288"/>
    </source>
</evidence>
<keyword evidence="5 16" id="KW-0812">Transmembrane</keyword>
<dbReference type="PANTHER" id="PTHR47410">
    <property type="entry name" value="TOLL-LIKE RECEPTOR 7-RELATED"/>
    <property type="match status" value="1"/>
</dbReference>
<evidence type="ECO:0000256" key="13">
    <source>
        <dbReference type="ARBA" id="ARBA00023180"/>
    </source>
</evidence>
<dbReference type="Gene3D" id="3.80.10.10">
    <property type="entry name" value="Ribonuclease Inhibitor"/>
    <property type="match status" value="1"/>
</dbReference>
<keyword evidence="12" id="KW-0675">Receptor</keyword>
<evidence type="ECO:0000256" key="9">
    <source>
        <dbReference type="ARBA" id="ARBA00022859"/>
    </source>
</evidence>
<dbReference type="GeneTree" id="ENSGT00940000160879"/>
<keyword evidence="6" id="KW-0732">Signal</keyword>
<dbReference type="InParanoid" id="A0A669EPM3"/>
<evidence type="ECO:0000313" key="18">
    <source>
        <dbReference type="Ensembl" id="ENSONIP00000074844.1"/>
    </source>
</evidence>
<dbReference type="SMART" id="SM00365">
    <property type="entry name" value="LRR_SD22"/>
    <property type="match status" value="10"/>
</dbReference>
<evidence type="ECO:0000313" key="19">
    <source>
        <dbReference type="Proteomes" id="UP000005207"/>
    </source>
</evidence>
<dbReference type="InterPro" id="IPR000483">
    <property type="entry name" value="Cys-rich_flank_reg_C"/>
</dbReference>
<evidence type="ECO:0000256" key="11">
    <source>
        <dbReference type="ARBA" id="ARBA00023136"/>
    </source>
</evidence>
<dbReference type="GO" id="GO:0038187">
    <property type="term" value="F:pattern recognition receptor activity"/>
    <property type="evidence" value="ECO:0007669"/>
    <property type="project" value="TreeGrafter"/>
</dbReference>